<dbReference type="Gene3D" id="3.20.20.10">
    <property type="entry name" value="Alanine racemase"/>
    <property type="match status" value="1"/>
</dbReference>
<name>A0A412QZT0_PHOVU</name>
<feature type="modified residue" description="N6-(pyridoxal phosphate)lysine" evidence="3">
    <location>
        <position position="39"/>
    </location>
</feature>
<dbReference type="Proteomes" id="UP000470777">
    <property type="component" value="Unassembled WGS sequence"/>
</dbReference>
<evidence type="ECO:0000313" key="8">
    <source>
        <dbReference type="EMBL" id="KAB6693648.1"/>
    </source>
</evidence>
<dbReference type="InterPro" id="IPR029066">
    <property type="entry name" value="PLP-binding_barrel"/>
</dbReference>
<dbReference type="GO" id="GO:0009089">
    <property type="term" value="P:lysine biosynthetic process via diaminopimelate"/>
    <property type="evidence" value="ECO:0007669"/>
    <property type="project" value="TreeGrafter"/>
</dbReference>
<dbReference type="Proteomes" id="UP000283833">
    <property type="component" value="Unassembled WGS sequence"/>
</dbReference>
<dbReference type="InterPro" id="IPR009006">
    <property type="entry name" value="Ala_racemase/Decarboxylase_C"/>
</dbReference>
<dbReference type="SUPFAM" id="SSF50621">
    <property type="entry name" value="Alanine racemase C-terminal domain-like"/>
    <property type="match status" value="1"/>
</dbReference>
<evidence type="ECO:0000313" key="14">
    <source>
        <dbReference type="Proteomes" id="UP000470952"/>
    </source>
</evidence>
<comment type="similarity">
    <text evidence="4">Belongs to the Orn/Lys/Arg decarboxylase class-II family.</text>
</comment>
<evidence type="ECO:0000256" key="4">
    <source>
        <dbReference type="RuleBase" id="RU003737"/>
    </source>
</evidence>
<dbReference type="Proteomes" id="UP000470952">
    <property type="component" value="Unassembled WGS sequence"/>
</dbReference>
<dbReference type="InterPro" id="IPR000183">
    <property type="entry name" value="Orn/DAP/Arg_de-COase"/>
</dbReference>
<dbReference type="PANTHER" id="PTHR43727">
    <property type="entry name" value="DIAMINOPIMELATE DECARBOXYLASE"/>
    <property type="match status" value="1"/>
</dbReference>
<dbReference type="InterPro" id="IPR022643">
    <property type="entry name" value="De-COase2_C"/>
</dbReference>
<gene>
    <name evidence="10" type="ORF">DWX04_04625</name>
    <name evidence="9" type="ORF">GAY17_11345</name>
    <name evidence="7" type="ORF">GAZ76_13390</name>
    <name evidence="8" type="ORF">GAZ92_09875</name>
</gene>
<organism evidence="10 11">
    <name type="scientific">Phocaeicola vulgatus</name>
    <name type="common">Bacteroides vulgatus</name>
    <dbReference type="NCBI Taxonomy" id="821"/>
    <lineage>
        <taxon>Bacteria</taxon>
        <taxon>Pseudomonadati</taxon>
        <taxon>Bacteroidota</taxon>
        <taxon>Bacteroidia</taxon>
        <taxon>Bacteroidales</taxon>
        <taxon>Bacteroidaceae</taxon>
        <taxon>Phocaeicola</taxon>
    </lineage>
</organism>
<evidence type="ECO:0000313" key="13">
    <source>
        <dbReference type="Proteomes" id="UP000470777"/>
    </source>
</evidence>
<dbReference type="EMBL" id="WCZV01000013">
    <property type="protein sequence ID" value="KAB6699663.1"/>
    <property type="molecule type" value="Genomic_DNA"/>
</dbReference>
<reference evidence="12 13" key="2">
    <citation type="journal article" date="2019" name="Nat. Med.">
        <title>A library of human gut bacterial isolates paired with longitudinal multiomics data enables mechanistic microbiome research.</title>
        <authorList>
            <person name="Poyet M."/>
            <person name="Groussin M."/>
            <person name="Gibbons S.M."/>
            <person name="Avila-Pacheco J."/>
            <person name="Jiang X."/>
            <person name="Kearney S.M."/>
            <person name="Perrotta A.R."/>
            <person name="Berdy B."/>
            <person name="Zhao S."/>
            <person name="Lieberman T.D."/>
            <person name="Swanson P.K."/>
            <person name="Smith M."/>
            <person name="Roesemann S."/>
            <person name="Alexander J.E."/>
            <person name="Rich S.A."/>
            <person name="Livny J."/>
            <person name="Vlamakis H."/>
            <person name="Clish C."/>
            <person name="Bullock K."/>
            <person name="Deik A."/>
            <person name="Scott J."/>
            <person name="Pierce K.A."/>
            <person name="Xavier R.J."/>
            <person name="Alm E.J."/>
        </authorList>
    </citation>
    <scope>NUCLEOTIDE SEQUENCE [LARGE SCALE GENOMIC DNA]</scope>
    <source>
        <strain evidence="9 12">BIOML-A82</strain>
        <strain evidence="8 13">BIOML-A85</strain>
        <strain evidence="7 14">BIOML-A93</strain>
    </source>
</reference>
<evidence type="ECO:0000259" key="5">
    <source>
        <dbReference type="Pfam" id="PF00278"/>
    </source>
</evidence>
<dbReference type="SUPFAM" id="SSF51419">
    <property type="entry name" value="PLP-binding barrel"/>
    <property type="match status" value="1"/>
</dbReference>
<comment type="caution">
    <text evidence="10">The sequence shown here is derived from an EMBL/GenBank/DDBJ whole genome shotgun (WGS) entry which is preliminary data.</text>
</comment>
<dbReference type="PANTHER" id="PTHR43727:SF2">
    <property type="entry name" value="GROUP IV DECARBOXYLASE"/>
    <property type="match status" value="1"/>
</dbReference>
<evidence type="ECO:0000313" key="12">
    <source>
        <dbReference type="Proteomes" id="UP000437380"/>
    </source>
</evidence>
<evidence type="ECO:0000259" key="6">
    <source>
        <dbReference type="Pfam" id="PF02784"/>
    </source>
</evidence>
<dbReference type="EMBL" id="WDAG01000015">
    <property type="protein sequence ID" value="KAB6658653.1"/>
    <property type="molecule type" value="Genomic_DNA"/>
</dbReference>
<dbReference type="RefSeq" id="WP_007840135.1">
    <property type="nucleotide sequence ID" value="NZ_JABDSE010000001.1"/>
</dbReference>
<evidence type="ECO:0000313" key="7">
    <source>
        <dbReference type="EMBL" id="KAB6658653.1"/>
    </source>
</evidence>
<dbReference type="PRINTS" id="PR01179">
    <property type="entry name" value="ODADCRBXLASE"/>
</dbReference>
<protein>
    <submittedName>
        <fullName evidence="10">Pyridoxal-dependent decarboxylase</fullName>
    </submittedName>
</protein>
<dbReference type="Pfam" id="PF00278">
    <property type="entry name" value="Orn_DAP_Arg_deC"/>
    <property type="match status" value="1"/>
</dbReference>
<proteinExistence type="inferred from homology"/>
<dbReference type="EMBL" id="WCZY01000011">
    <property type="protein sequence ID" value="KAB6693648.1"/>
    <property type="molecule type" value="Genomic_DNA"/>
</dbReference>
<evidence type="ECO:0000313" key="11">
    <source>
        <dbReference type="Proteomes" id="UP000283833"/>
    </source>
</evidence>
<reference evidence="10 11" key="1">
    <citation type="submission" date="2018-08" db="EMBL/GenBank/DDBJ databases">
        <title>A genome reference for cultivated species of the human gut microbiota.</title>
        <authorList>
            <person name="Zou Y."/>
            <person name="Xue W."/>
            <person name="Luo G."/>
        </authorList>
    </citation>
    <scope>NUCLEOTIDE SEQUENCE [LARGE SCALE GENOMIC DNA]</scope>
    <source>
        <strain evidence="10 11">AF18-14</strain>
    </source>
</reference>
<dbReference type="Gene3D" id="2.40.37.10">
    <property type="entry name" value="Lyase, Ornithine Decarboxylase, Chain A, domain 1"/>
    <property type="match status" value="1"/>
</dbReference>
<comment type="cofactor">
    <cofactor evidence="1 3">
        <name>pyridoxal 5'-phosphate</name>
        <dbReference type="ChEBI" id="CHEBI:597326"/>
    </cofactor>
</comment>
<feature type="active site" description="Proton donor" evidence="3">
    <location>
        <position position="319"/>
    </location>
</feature>
<accession>A0A412QZT0</accession>
<evidence type="ECO:0000256" key="3">
    <source>
        <dbReference type="PIRSR" id="PIRSR600183-50"/>
    </source>
</evidence>
<dbReference type="AlphaFoldDB" id="A0A412QZT0"/>
<feature type="domain" description="Orn/DAP/Arg decarboxylase 2 C-terminal" evidence="5">
    <location>
        <begin position="259"/>
        <end position="346"/>
    </location>
</feature>
<evidence type="ECO:0000313" key="9">
    <source>
        <dbReference type="EMBL" id="KAB6699663.1"/>
    </source>
</evidence>
<dbReference type="Proteomes" id="UP000437380">
    <property type="component" value="Unassembled WGS sequence"/>
</dbReference>
<feature type="domain" description="Orn/DAP/Arg decarboxylase 2 N-terminal" evidence="6">
    <location>
        <begin position="18"/>
        <end position="258"/>
    </location>
</feature>
<dbReference type="InterPro" id="IPR022644">
    <property type="entry name" value="De-COase2_N"/>
</dbReference>
<evidence type="ECO:0000256" key="1">
    <source>
        <dbReference type="ARBA" id="ARBA00001933"/>
    </source>
</evidence>
<dbReference type="EMBL" id="QRXI01000004">
    <property type="protein sequence ID" value="RGT96742.1"/>
    <property type="molecule type" value="Genomic_DNA"/>
</dbReference>
<dbReference type="Pfam" id="PF02784">
    <property type="entry name" value="Orn_Arg_deC_N"/>
    <property type="match status" value="1"/>
</dbReference>
<sequence length="389" mass="43964">MNKTPYYLLDEDKLLSNFESMKRAFEKLWPNFKIAYSYKTNNLPWLVNWMKEHGALAEVVSYPEYKLAQRVGNKISNIVYNGPNKNFEGLDEAVLNGAIVNLDNFSEIEHLLLFSSSKRAKIKVGLRINFDLESYCPNETIPGKEPGRFGFNIENGDLQKAISLLSSIPNVSIVGLHGHHSTRTKSLKIFKTIAEQMCQMANHLSKIEYLDMGGCLFGDKPGAPTFDEYASTIVNVFKHYQIPSKTLLIMEPGAALVASPFSYVCSVLAVKDIQTTRLVFTDGSVKHIAPQMNAVRFMSSVQTTSTKIIARQVVSGYTCIENDRFLELIDCQELQIGDTIQIYNTGAYSLSLSPLFIEYYPKVIVKNGLRHKIVREAWDIDEFMQKNIL</sequence>
<evidence type="ECO:0000313" key="10">
    <source>
        <dbReference type="EMBL" id="RGT96742.1"/>
    </source>
</evidence>
<evidence type="ECO:0000256" key="2">
    <source>
        <dbReference type="ARBA" id="ARBA00022898"/>
    </source>
</evidence>
<keyword evidence="2 3" id="KW-0663">Pyridoxal phosphate</keyword>
<dbReference type="GO" id="GO:0008836">
    <property type="term" value="F:diaminopimelate decarboxylase activity"/>
    <property type="evidence" value="ECO:0007669"/>
    <property type="project" value="TreeGrafter"/>
</dbReference>